<feature type="domain" description="Histidine kinase" evidence="6">
    <location>
        <begin position="97"/>
        <end position="270"/>
    </location>
</feature>
<keyword evidence="8" id="KW-1185">Reference proteome</keyword>
<dbReference type="GO" id="GO:0000160">
    <property type="term" value="P:phosphorelay signal transduction system"/>
    <property type="evidence" value="ECO:0007669"/>
    <property type="project" value="UniProtKB-KW"/>
</dbReference>
<comment type="catalytic activity">
    <reaction evidence="1">
        <text>ATP + protein L-histidine = ADP + protein N-phospho-L-histidine.</text>
        <dbReference type="EC" id="2.7.13.3"/>
    </reaction>
</comment>
<dbReference type="InterPro" id="IPR003594">
    <property type="entry name" value="HATPase_dom"/>
</dbReference>
<sequence length="284" mass="32229">ALIENKNKRLKKPYDSEELGEFFDAFLSRQLPEDEVYMIVFVNGKLHNSSPRARPEILKQSSDLMQKWAKATSSAQGSHETNDPQVGDILYFVEPVDELDRMARMVDDLMLLAKSERPDFLQYEIVDIRVFTEELFAKVRGLAERNWNLAKVADGKVRIDRYRIAQAIVNLANNAVQHTQVGDKISIGSIIRQKMLYLWVQDTGDGISETDRELIFERFTRAAKSRRRSEGSGLGLSIVKAIVDAHRGKIALQSQLQFGSTFTLKIPLLPPPDGLDRSQNVDPK</sequence>
<dbReference type="Pfam" id="PF02518">
    <property type="entry name" value="HATPase_c"/>
    <property type="match status" value="1"/>
</dbReference>
<dbReference type="InterPro" id="IPR036890">
    <property type="entry name" value="HATPase_C_sf"/>
</dbReference>
<evidence type="ECO:0000256" key="4">
    <source>
        <dbReference type="ARBA" id="ARBA00022777"/>
    </source>
</evidence>
<evidence type="ECO:0000259" key="6">
    <source>
        <dbReference type="PROSITE" id="PS50109"/>
    </source>
</evidence>
<dbReference type="InterPro" id="IPR004358">
    <property type="entry name" value="Sig_transdc_His_kin-like_C"/>
</dbReference>
<dbReference type="Gene3D" id="3.30.565.10">
    <property type="entry name" value="Histidine kinase-like ATPase, C-terminal domain"/>
    <property type="match status" value="1"/>
</dbReference>
<dbReference type="InterPro" id="IPR050736">
    <property type="entry name" value="Sensor_HK_Regulatory"/>
</dbReference>
<dbReference type="PROSITE" id="PS50109">
    <property type="entry name" value="HIS_KIN"/>
    <property type="match status" value="1"/>
</dbReference>
<accession>A0A2T1G314</accession>
<dbReference type="EC" id="2.7.13.3" evidence="2"/>
<dbReference type="AlphaFoldDB" id="A0A2T1G314"/>
<dbReference type="SUPFAM" id="SSF55874">
    <property type="entry name" value="ATPase domain of HSP90 chaperone/DNA topoisomerase II/histidine kinase"/>
    <property type="match status" value="1"/>
</dbReference>
<evidence type="ECO:0000256" key="1">
    <source>
        <dbReference type="ARBA" id="ARBA00000085"/>
    </source>
</evidence>
<dbReference type="PRINTS" id="PR00344">
    <property type="entry name" value="BCTRLSENSOR"/>
</dbReference>
<dbReference type="SMART" id="SM00387">
    <property type="entry name" value="HATPase_c"/>
    <property type="match status" value="1"/>
</dbReference>
<dbReference type="OrthoDB" id="518094at2"/>
<name>A0A2T1G314_9CYAN</name>
<dbReference type="EMBL" id="PVWO01000352">
    <property type="protein sequence ID" value="PSB51639.1"/>
    <property type="molecule type" value="Genomic_DNA"/>
</dbReference>
<evidence type="ECO:0000256" key="2">
    <source>
        <dbReference type="ARBA" id="ARBA00012438"/>
    </source>
</evidence>
<reference evidence="7 8" key="1">
    <citation type="submission" date="2018-03" db="EMBL/GenBank/DDBJ databases">
        <title>The ancient ancestry and fast evolution of plastids.</title>
        <authorList>
            <person name="Moore K.R."/>
            <person name="Magnabosco C."/>
            <person name="Momper L."/>
            <person name="Gold D.A."/>
            <person name="Bosak T."/>
            <person name="Fournier G.P."/>
        </authorList>
    </citation>
    <scope>NUCLEOTIDE SEQUENCE [LARGE SCALE GENOMIC DNA]</scope>
    <source>
        <strain evidence="7 8">CCALA 037</strain>
    </source>
</reference>
<keyword evidence="5" id="KW-0902">Two-component regulatory system</keyword>
<evidence type="ECO:0000313" key="7">
    <source>
        <dbReference type="EMBL" id="PSB51639.1"/>
    </source>
</evidence>
<keyword evidence="3" id="KW-0808">Transferase</keyword>
<feature type="non-terminal residue" evidence="7">
    <location>
        <position position="1"/>
    </location>
</feature>
<dbReference type="Proteomes" id="UP000238937">
    <property type="component" value="Unassembled WGS sequence"/>
</dbReference>
<protein>
    <recommendedName>
        <fullName evidence="2">histidine kinase</fullName>
        <ecNumber evidence="2">2.7.13.3</ecNumber>
    </recommendedName>
</protein>
<dbReference type="InterPro" id="IPR005467">
    <property type="entry name" value="His_kinase_dom"/>
</dbReference>
<gene>
    <name evidence="7" type="ORF">C7B77_21390</name>
</gene>
<comment type="caution">
    <text evidence="7">The sequence shown here is derived from an EMBL/GenBank/DDBJ whole genome shotgun (WGS) entry which is preliminary data.</text>
</comment>
<dbReference type="GO" id="GO:0004673">
    <property type="term" value="F:protein histidine kinase activity"/>
    <property type="evidence" value="ECO:0007669"/>
    <property type="project" value="UniProtKB-EC"/>
</dbReference>
<evidence type="ECO:0000256" key="3">
    <source>
        <dbReference type="ARBA" id="ARBA00022679"/>
    </source>
</evidence>
<keyword evidence="4" id="KW-0418">Kinase</keyword>
<dbReference type="PANTHER" id="PTHR43711:SF28">
    <property type="entry name" value="SENSOR HISTIDINE KINASE YXDK"/>
    <property type="match status" value="1"/>
</dbReference>
<dbReference type="PANTHER" id="PTHR43711">
    <property type="entry name" value="TWO-COMPONENT HISTIDINE KINASE"/>
    <property type="match status" value="1"/>
</dbReference>
<organism evidence="7 8">
    <name type="scientific">Chamaesiphon polymorphus CCALA 037</name>
    <dbReference type="NCBI Taxonomy" id="2107692"/>
    <lineage>
        <taxon>Bacteria</taxon>
        <taxon>Bacillati</taxon>
        <taxon>Cyanobacteriota</taxon>
        <taxon>Cyanophyceae</taxon>
        <taxon>Gomontiellales</taxon>
        <taxon>Chamaesiphonaceae</taxon>
        <taxon>Chamaesiphon</taxon>
    </lineage>
</organism>
<evidence type="ECO:0000313" key="8">
    <source>
        <dbReference type="Proteomes" id="UP000238937"/>
    </source>
</evidence>
<evidence type="ECO:0000256" key="5">
    <source>
        <dbReference type="ARBA" id="ARBA00023012"/>
    </source>
</evidence>
<dbReference type="RefSeq" id="WP_146138435.1">
    <property type="nucleotide sequence ID" value="NZ_PVWO01000352.1"/>
</dbReference>
<proteinExistence type="predicted"/>